<proteinExistence type="predicted"/>
<organism evidence="6 7">
    <name type="scientific">Cuscuta australis</name>
    <dbReference type="NCBI Taxonomy" id="267555"/>
    <lineage>
        <taxon>Eukaryota</taxon>
        <taxon>Viridiplantae</taxon>
        <taxon>Streptophyta</taxon>
        <taxon>Embryophyta</taxon>
        <taxon>Tracheophyta</taxon>
        <taxon>Spermatophyta</taxon>
        <taxon>Magnoliopsida</taxon>
        <taxon>eudicotyledons</taxon>
        <taxon>Gunneridae</taxon>
        <taxon>Pentapetalae</taxon>
        <taxon>asterids</taxon>
        <taxon>lamiids</taxon>
        <taxon>Solanales</taxon>
        <taxon>Convolvulaceae</taxon>
        <taxon>Cuscuteae</taxon>
        <taxon>Cuscuta</taxon>
        <taxon>Cuscuta subgen. Grammica</taxon>
        <taxon>Cuscuta sect. Cleistogrammica</taxon>
    </lineage>
</organism>
<reference evidence="6 7" key="1">
    <citation type="submission" date="2018-06" db="EMBL/GenBank/DDBJ databases">
        <title>The Genome of Cuscuta australis (Dodder) Provides Insight into the Evolution of Plant Parasitism.</title>
        <authorList>
            <person name="Liu H."/>
        </authorList>
    </citation>
    <scope>NUCLEOTIDE SEQUENCE [LARGE SCALE GENOMIC DNA]</scope>
    <source>
        <strain evidence="7">cv. Yunnan</strain>
        <tissue evidence="6">Vines</tissue>
    </source>
</reference>
<dbReference type="EMBL" id="NQVE01000215">
    <property type="protein sequence ID" value="RAL37379.1"/>
    <property type="molecule type" value="Genomic_DNA"/>
</dbReference>
<comment type="caution">
    <text evidence="6">The sequence shown here is derived from an EMBL/GenBank/DDBJ whole genome shotgun (WGS) entry which is preliminary data.</text>
</comment>
<protein>
    <submittedName>
        <fullName evidence="6">Uncharacterized protein</fullName>
    </submittedName>
</protein>
<dbReference type="AlphaFoldDB" id="A0A328CZ83"/>
<evidence type="ECO:0000259" key="4">
    <source>
        <dbReference type="PROSITE" id="PS50090"/>
    </source>
</evidence>
<dbReference type="InterPro" id="IPR009057">
    <property type="entry name" value="Homeodomain-like_sf"/>
</dbReference>
<evidence type="ECO:0000256" key="3">
    <source>
        <dbReference type="SAM" id="MobiDB-lite"/>
    </source>
</evidence>
<dbReference type="Proteomes" id="UP000249390">
    <property type="component" value="Unassembled WGS sequence"/>
</dbReference>
<accession>A0A328CZ83</accession>
<evidence type="ECO:0000256" key="2">
    <source>
        <dbReference type="ARBA" id="ARBA00023242"/>
    </source>
</evidence>
<evidence type="ECO:0000313" key="7">
    <source>
        <dbReference type="Proteomes" id="UP000249390"/>
    </source>
</evidence>
<comment type="subcellular location">
    <subcellularLocation>
        <location evidence="1">Nucleus</location>
    </subcellularLocation>
</comment>
<dbReference type="GO" id="GO:0010597">
    <property type="term" value="P:green leaf volatile biosynthetic process"/>
    <property type="evidence" value="ECO:0007669"/>
    <property type="project" value="UniProtKB-ARBA"/>
</dbReference>
<dbReference type="CDD" id="cd11660">
    <property type="entry name" value="SANT_TRF"/>
    <property type="match status" value="1"/>
</dbReference>
<dbReference type="GO" id="GO:0000976">
    <property type="term" value="F:transcription cis-regulatory region binding"/>
    <property type="evidence" value="ECO:0007669"/>
    <property type="project" value="UniProtKB-ARBA"/>
</dbReference>
<sequence>MDIDHDISRWILEFILRKPLDDATLAALIRVLPPPDNNPGLAKSILLREIESEVSNGSVSEKIVGLLEKFEELDFREGIEASEALKAAYCAVAVDCTVRFLKKGGEKRDKGEYFSAVKRLWRKRICRMEKWENVGLVSEDLSNWREQIEAAVWEDSCENVIRMNEGVDAAGTVKAFVKETREKMGPSFLEFVAATLRRDDDLRESLISENRKDQSQCTGKVVSLPSSGQAKTHQNIDKEFLNGKPATKQKHVACKRTRATLGGTSRGAKIADMDDPRVEASNRQCGLPDTPKVSNAQKELEKSSMELHAAVKDPLQDALLIAATIMCDMARGNSGNPHIQENPDNATCPVGGSTGGVVATHGGNLNNNCSPHRANPSKRSLMERRSTAHAIEWDDSIENCSTEGSPSHGRRPQLPSPQKRNSSPLKEYQIKNLTKRRKIKKWSLIEEDTLRTGVQKFGKGNWKFILHAYRDIFEDRTEVDLKDKWRNMTRY</sequence>
<dbReference type="Pfam" id="PF00249">
    <property type="entry name" value="Myb_DNA-binding"/>
    <property type="match status" value="1"/>
</dbReference>
<dbReference type="InterPro" id="IPR001005">
    <property type="entry name" value="SANT/Myb"/>
</dbReference>
<dbReference type="PROSITE" id="PS50090">
    <property type="entry name" value="MYB_LIKE"/>
    <property type="match status" value="1"/>
</dbReference>
<feature type="domain" description="Myb-like" evidence="4">
    <location>
        <begin position="434"/>
        <end position="489"/>
    </location>
</feature>
<evidence type="ECO:0000256" key="1">
    <source>
        <dbReference type="ARBA" id="ARBA00004123"/>
    </source>
</evidence>
<feature type="domain" description="HTH myb-type" evidence="5">
    <location>
        <begin position="434"/>
        <end position="491"/>
    </location>
</feature>
<evidence type="ECO:0000313" key="6">
    <source>
        <dbReference type="EMBL" id="RAL37379.1"/>
    </source>
</evidence>
<dbReference type="PANTHER" id="PTHR46993">
    <property type="entry name" value="MYB TRANSCRIPTION FACTOR"/>
    <property type="match status" value="1"/>
</dbReference>
<keyword evidence="2" id="KW-0539">Nucleus</keyword>
<dbReference type="GO" id="GO:0005634">
    <property type="term" value="C:nucleus"/>
    <property type="evidence" value="ECO:0007669"/>
    <property type="project" value="UniProtKB-SubCell"/>
</dbReference>
<dbReference type="PANTHER" id="PTHR46993:SF6">
    <property type="entry name" value="MYB TRANSCRIPTION FACTOR"/>
    <property type="match status" value="1"/>
</dbReference>
<keyword evidence="7" id="KW-1185">Reference proteome</keyword>
<dbReference type="SMART" id="SM00717">
    <property type="entry name" value="SANT"/>
    <property type="match status" value="1"/>
</dbReference>
<name>A0A328CZ83_9ASTE</name>
<dbReference type="PROSITE" id="PS51294">
    <property type="entry name" value="HTH_MYB"/>
    <property type="match status" value="1"/>
</dbReference>
<feature type="region of interest" description="Disordered" evidence="3">
    <location>
        <begin position="364"/>
        <end position="425"/>
    </location>
</feature>
<gene>
    <name evidence="6" type="ORF">DM860_000073</name>
</gene>
<dbReference type="SUPFAM" id="SSF46689">
    <property type="entry name" value="Homeodomain-like"/>
    <property type="match status" value="1"/>
</dbReference>
<dbReference type="InterPro" id="IPR017930">
    <property type="entry name" value="Myb_dom"/>
</dbReference>
<evidence type="ECO:0000259" key="5">
    <source>
        <dbReference type="PROSITE" id="PS51294"/>
    </source>
</evidence>
<dbReference type="Gene3D" id="1.10.246.220">
    <property type="match status" value="1"/>
</dbReference>